<feature type="compositionally biased region" description="Basic and acidic residues" evidence="1">
    <location>
        <begin position="288"/>
        <end position="304"/>
    </location>
</feature>
<dbReference type="AlphaFoldDB" id="A0AB39Z656"/>
<gene>
    <name evidence="3" type="primary">LOC108009311</name>
</gene>
<dbReference type="Proteomes" id="UP001652628">
    <property type="component" value="Chromosome 2L"/>
</dbReference>
<feature type="compositionally biased region" description="Basic residues" evidence="1">
    <location>
        <begin position="201"/>
        <end position="212"/>
    </location>
</feature>
<dbReference type="GeneID" id="108009311"/>
<protein>
    <submittedName>
        <fullName evidence="3">Uncharacterized protein</fullName>
    </submittedName>
</protein>
<accession>A0AB39Z656</accession>
<feature type="compositionally biased region" description="Basic and acidic residues" evidence="1">
    <location>
        <begin position="191"/>
        <end position="200"/>
    </location>
</feature>
<reference evidence="3" key="1">
    <citation type="submission" date="2025-08" db="UniProtKB">
        <authorList>
            <consortium name="RefSeq"/>
        </authorList>
    </citation>
    <scope>IDENTIFICATION</scope>
</reference>
<name>A0AB39Z656_DROSZ</name>
<evidence type="ECO:0000313" key="3">
    <source>
        <dbReference type="RefSeq" id="XP_016929060.3"/>
    </source>
</evidence>
<feature type="region of interest" description="Disordered" evidence="1">
    <location>
        <begin position="123"/>
        <end position="172"/>
    </location>
</feature>
<feature type="region of interest" description="Disordered" evidence="1">
    <location>
        <begin position="288"/>
        <end position="315"/>
    </location>
</feature>
<feature type="region of interest" description="Disordered" evidence="1">
    <location>
        <begin position="239"/>
        <end position="259"/>
    </location>
</feature>
<evidence type="ECO:0000313" key="2">
    <source>
        <dbReference type="Proteomes" id="UP001652628"/>
    </source>
</evidence>
<sequence length="403" mass="46392">MYKNNKYRKHLEDHFYGTKNTSPLNENKKCGQCAYKDVECRPRRERINSPENIPQVCKQTFTSEKYLARQDNYGGYNKRPCEKCSYEQQQQRVHHAHDPFYRKYYHSNHHCKYDDKLLQSQQYQLPSQSIARQQWNPKRVEEHSPRHSPKPYNSHFPFGRSTRNQTPVNEKGGGDCLLYKNLTFGAPPSSKSDDGGGDKGVKKHSPKCKSPHQKIESHNCCEAAKTHCQAVGDQFQRQFVPSSEDSSSKGSKSKRSKITVISAKSGDDLRAAVRSQIELQEAMEEFKLEVRNKPPEPLSDDKTSPHPKRIQSPKSDQVIEDVVAIAMEPRSSNALSDLLQHEDLTASPDKLVSTKVIDPMIRRIQRMYLNTLQEEMQLLEHLGTIPKLVNDVYKRDPAEEEQK</sequence>
<keyword evidence="2" id="KW-1185">Reference proteome</keyword>
<organism evidence="2 3">
    <name type="scientific">Drosophila suzukii</name>
    <name type="common">Spotted-wing drosophila fruit fly</name>
    <dbReference type="NCBI Taxonomy" id="28584"/>
    <lineage>
        <taxon>Eukaryota</taxon>
        <taxon>Metazoa</taxon>
        <taxon>Ecdysozoa</taxon>
        <taxon>Arthropoda</taxon>
        <taxon>Hexapoda</taxon>
        <taxon>Insecta</taxon>
        <taxon>Pterygota</taxon>
        <taxon>Neoptera</taxon>
        <taxon>Endopterygota</taxon>
        <taxon>Diptera</taxon>
        <taxon>Brachycera</taxon>
        <taxon>Muscomorpha</taxon>
        <taxon>Ephydroidea</taxon>
        <taxon>Drosophilidae</taxon>
        <taxon>Drosophila</taxon>
        <taxon>Sophophora</taxon>
    </lineage>
</organism>
<evidence type="ECO:0000256" key="1">
    <source>
        <dbReference type="SAM" id="MobiDB-lite"/>
    </source>
</evidence>
<feature type="region of interest" description="Disordered" evidence="1">
    <location>
        <begin position="187"/>
        <end position="214"/>
    </location>
</feature>
<proteinExistence type="predicted"/>
<dbReference type="RefSeq" id="XP_016929060.3">
    <property type="nucleotide sequence ID" value="XM_017073571.4"/>
</dbReference>